<dbReference type="InterPro" id="IPR014401">
    <property type="entry name" value="Ribosomal_eS6-like"/>
</dbReference>
<comment type="caution">
    <text evidence="5">The sequence shown here is derived from an EMBL/GenBank/DDBJ whole genome shotgun (WGS) entry which is preliminary data.</text>
</comment>
<dbReference type="Proteomes" id="UP000265618">
    <property type="component" value="Unassembled WGS sequence"/>
</dbReference>
<dbReference type="GO" id="GO:0003735">
    <property type="term" value="F:structural constituent of ribosome"/>
    <property type="evidence" value="ECO:0007669"/>
    <property type="project" value="InterPro"/>
</dbReference>
<dbReference type="OrthoDB" id="10260596at2759"/>
<evidence type="ECO:0000256" key="4">
    <source>
        <dbReference type="PIRNR" id="PIRNR002129"/>
    </source>
</evidence>
<evidence type="ECO:0000256" key="1">
    <source>
        <dbReference type="ARBA" id="ARBA00009312"/>
    </source>
</evidence>
<dbReference type="GO" id="GO:1990904">
    <property type="term" value="C:ribonucleoprotein complex"/>
    <property type="evidence" value="ECO:0007669"/>
    <property type="project" value="UniProtKB-KW"/>
</dbReference>
<comment type="similarity">
    <text evidence="1 4">Belongs to the eukaryotic ribosomal protein eS6 family.</text>
</comment>
<gene>
    <name evidence="5" type="ORF">KIPB_001502</name>
</gene>
<dbReference type="Pfam" id="PF01092">
    <property type="entry name" value="Ribosomal_S6e"/>
    <property type="match status" value="1"/>
</dbReference>
<protein>
    <recommendedName>
        <fullName evidence="4">40S ribosomal protein S6</fullName>
    </recommendedName>
</protein>
<dbReference type="SMART" id="SM01405">
    <property type="entry name" value="Ribosomal_S6e"/>
    <property type="match status" value="1"/>
</dbReference>
<dbReference type="GO" id="GO:0006412">
    <property type="term" value="P:translation"/>
    <property type="evidence" value="ECO:0007669"/>
    <property type="project" value="InterPro"/>
</dbReference>
<dbReference type="InterPro" id="IPR001377">
    <property type="entry name" value="Ribosomal_eS6"/>
</dbReference>
<name>A0A9K3GE67_9EUKA</name>
<keyword evidence="6" id="KW-1185">Reference proteome</keyword>
<evidence type="ECO:0000256" key="2">
    <source>
        <dbReference type="ARBA" id="ARBA00022980"/>
    </source>
</evidence>
<organism evidence="5 6">
    <name type="scientific">Kipferlia bialata</name>
    <dbReference type="NCBI Taxonomy" id="797122"/>
    <lineage>
        <taxon>Eukaryota</taxon>
        <taxon>Metamonada</taxon>
        <taxon>Carpediemonas-like organisms</taxon>
        <taxon>Kipferlia</taxon>
    </lineage>
</organism>
<dbReference type="PIRSF" id="PIRSF002129">
    <property type="entry name" value="Ribosom_S6_euk"/>
    <property type="match status" value="1"/>
</dbReference>
<dbReference type="Gene3D" id="1.20.5.2650">
    <property type="match status" value="1"/>
</dbReference>
<evidence type="ECO:0000256" key="3">
    <source>
        <dbReference type="ARBA" id="ARBA00023274"/>
    </source>
</evidence>
<accession>A0A9K3GE67</accession>
<proteinExistence type="inferred from homology"/>
<sequence>MKFNISNPAAGTNLSVSVDDDQTTLSLLNGKRISSEIPGDVIGPEYAGYIFRITGGNDKQGFPLMQGVLTNGRARLLLQPGSKAFRAKRDGQMKRKMVRGCILHKPTLSCVSLVLVQKGEAEIAGLTDANVPRTLGPKRASKIRKLFSLPTRKLSKEDQMVVCRYVIRHDKVRANGKAESRAPKVQRLVTDRVYKHKLRQRELKLKQLASTRAQAAAFAKTEARK</sequence>
<dbReference type="AlphaFoldDB" id="A0A9K3GE67"/>
<keyword evidence="3 4" id="KW-0687">Ribonucleoprotein</keyword>
<keyword evidence="2 4" id="KW-0689">Ribosomal protein</keyword>
<reference evidence="5 6" key="1">
    <citation type="journal article" date="2018" name="PLoS ONE">
        <title>The draft genome of Kipferlia bialata reveals reductive genome evolution in fornicate parasites.</title>
        <authorList>
            <person name="Tanifuji G."/>
            <person name="Takabayashi S."/>
            <person name="Kume K."/>
            <person name="Takagi M."/>
            <person name="Nakayama T."/>
            <person name="Kamikawa R."/>
            <person name="Inagaki Y."/>
            <person name="Hashimoto T."/>
        </authorList>
    </citation>
    <scope>NUCLEOTIDE SEQUENCE [LARGE SCALE GENOMIC DNA]</scope>
    <source>
        <strain evidence="5">NY0173</strain>
    </source>
</reference>
<dbReference type="PANTHER" id="PTHR11502">
    <property type="entry name" value="40S RIBOSOMAL PROTEIN S6"/>
    <property type="match status" value="1"/>
</dbReference>
<dbReference type="EMBL" id="BDIP01000217">
    <property type="protein sequence ID" value="GIQ80669.1"/>
    <property type="molecule type" value="Genomic_DNA"/>
</dbReference>
<evidence type="ECO:0000313" key="6">
    <source>
        <dbReference type="Proteomes" id="UP000265618"/>
    </source>
</evidence>
<evidence type="ECO:0000313" key="5">
    <source>
        <dbReference type="EMBL" id="GIQ80669.1"/>
    </source>
</evidence>
<dbReference type="GO" id="GO:0005840">
    <property type="term" value="C:ribosome"/>
    <property type="evidence" value="ECO:0007669"/>
    <property type="project" value="UniProtKB-KW"/>
</dbReference>